<dbReference type="InterPro" id="IPR027038">
    <property type="entry name" value="RanGap"/>
</dbReference>
<evidence type="ECO:0000256" key="3">
    <source>
        <dbReference type="ARBA" id="ARBA00022737"/>
    </source>
</evidence>
<name>A0ABR4QH81_9CEST</name>
<dbReference type="EMBL" id="JAKROA010000003">
    <property type="protein sequence ID" value="KAL5109139.1"/>
    <property type="molecule type" value="Genomic_DNA"/>
</dbReference>
<dbReference type="InterPro" id="IPR001611">
    <property type="entry name" value="Leu-rich_rpt"/>
</dbReference>
<evidence type="ECO:0000313" key="6">
    <source>
        <dbReference type="Proteomes" id="UP001651158"/>
    </source>
</evidence>
<keyword evidence="6" id="KW-1185">Reference proteome</keyword>
<dbReference type="PANTHER" id="PTHR24113">
    <property type="entry name" value="RAN GTPASE-ACTIVATING PROTEIN 1"/>
    <property type="match status" value="1"/>
</dbReference>
<feature type="compositionally biased region" description="Acidic residues" evidence="4">
    <location>
        <begin position="674"/>
        <end position="683"/>
    </location>
</feature>
<dbReference type="Pfam" id="PF13516">
    <property type="entry name" value="LRR_6"/>
    <property type="match status" value="1"/>
</dbReference>
<evidence type="ECO:0000313" key="5">
    <source>
        <dbReference type="EMBL" id="KAL5109139.1"/>
    </source>
</evidence>
<dbReference type="Proteomes" id="UP001651158">
    <property type="component" value="Unassembled WGS sequence"/>
</dbReference>
<evidence type="ECO:0000256" key="2">
    <source>
        <dbReference type="ARBA" id="ARBA00022614"/>
    </source>
</evidence>
<reference evidence="5 6" key="1">
    <citation type="journal article" date="2022" name="Front. Cell. Infect. Microbiol.">
        <title>The Genomes of Two Strains of Taenia crassiceps the Animal Model for the Study of Human Cysticercosis.</title>
        <authorList>
            <person name="Bobes R.J."/>
            <person name="Estrada K."/>
            <person name="Rios-Valencia D.G."/>
            <person name="Calderon-Gallegos A."/>
            <person name="de la Torre P."/>
            <person name="Carrero J.C."/>
            <person name="Sanchez-Flores A."/>
            <person name="Laclette J.P."/>
        </authorList>
    </citation>
    <scope>NUCLEOTIDE SEQUENCE [LARGE SCALE GENOMIC DNA]</scope>
    <source>
        <strain evidence="5">WFUcys</strain>
    </source>
</reference>
<accession>A0ABR4QH81</accession>
<keyword evidence="3" id="KW-0677">Repeat</keyword>
<gene>
    <name evidence="5" type="ORF">TcWFU_006886</name>
</gene>
<keyword evidence="1" id="KW-0343">GTPase activation</keyword>
<proteinExistence type="predicted"/>
<evidence type="ECO:0000256" key="1">
    <source>
        <dbReference type="ARBA" id="ARBA00022468"/>
    </source>
</evidence>
<dbReference type="Gene3D" id="3.80.10.10">
    <property type="entry name" value="Ribonuclease Inhibitor"/>
    <property type="match status" value="3"/>
</dbReference>
<dbReference type="SUPFAM" id="SSF52047">
    <property type="entry name" value="RNI-like"/>
    <property type="match status" value="1"/>
</dbReference>
<protein>
    <submittedName>
        <fullName evidence="5">Protein phosphatase 1 regulatory subunit 37</fullName>
    </submittedName>
</protein>
<comment type="caution">
    <text evidence="5">The sequence shown here is derived from an EMBL/GenBank/DDBJ whole genome shotgun (WGS) entry which is preliminary data.</text>
</comment>
<dbReference type="SMART" id="SM00368">
    <property type="entry name" value="LRR_RI"/>
    <property type="match status" value="7"/>
</dbReference>
<evidence type="ECO:0000256" key="4">
    <source>
        <dbReference type="SAM" id="MobiDB-lite"/>
    </source>
</evidence>
<dbReference type="PANTHER" id="PTHR24113:SF12">
    <property type="entry name" value="RAN GTPASE-ACTIVATING PROTEIN 1"/>
    <property type="match status" value="1"/>
</dbReference>
<organism evidence="5 6">
    <name type="scientific">Taenia crassiceps</name>
    <dbReference type="NCBI Taxonomy" id="6207"/>
    <lineage>
        <taxon>Eukaryota</taxon>
        <taxon>Metazoa</taxon>
        <taxon>Spiralia</taxon>
        <taxon>Lophotrochozoa</taxon>
        <taxon>Platyhelminthes</taxon>
        <taxon>Cestoda</taxon>
        <taxon>Eucestoda</taxon>
        <taxon>Cyclophyllidea</taxon>
        <taxon>Taeniidae</taxon>
        <taxon>Taenia</taxon>
    </lineage>
</organism>
<keyword evidence="2" id="KW-0433">Leucine-rich repeat</keyword>
<feature type="compositionally biased region" description="Basic and acidic residues" evidence="4">
    <location>
        <begin position="660"/>
        <end position="670"/>
    </location>
</feature>
<feature type="region of interest" description="Disordered" evidence="4">
    <location>
        <begin position="657"/>
        <end position="704"/>
    </location>
</feature>
<sequence length="719" mass="79023">MTTEKFSNFVFPEERGGVGGGERPVVTKFTNSIIPVPQLPSPPRPKCVRFPEDEAQLATVLHTSGDEPWRVDLETPNYVIVDAYAEACLQLDCRPLSCIIEQLSKVSSPLAKTKIPAIILKGTQLTKEDLEALECIFKYCQTYHLSFENTGLNNESLSYLLEALDYYAPCSELCLARNRGITGVGIERIANFIAKYPQLNWLDLRGISLNPVSGRHLSWGLTSQRDEARKLVTKFLGVCTGQELVNSDSSRDARFDVEAFQRTFSVFSYSPTSAEVHTLSGALQCLPPLCLRGLHLGETRLSGPALLDVTAAIRVAGHLRDLRLPGNKLCAHDIELMTPLLRYHPALQVLDLSHNDLGDEGYQLLANALLHPSYPSNLATPSTNISPTKPQCNLRRLYLTETGLRPAGAKHFATCLPALVCLSHLELSNNPNLGCQGVLALRSGLQAYTRRRLVYLGLAHCGLACQGAIALAEILGDGPRALRRIDLTGNYVAEAGLMAFSKSIPLCGRLVQLQGLEDNRPIQRSTIGGSGLVRPKTTNSIHQKGWNGKSVSVSPVVNETPTRLSLFKLPRSASLRNDASESNQTSIWNRVRSANRDVILLEPSQLSLDLLQTIHSQLAANVDKRVTSCPHHNHGCEANRREGELRFFRGYVRFPATNGMRREPDPRHLCGDTSESDVDDDSESNLSPEKTPSPARPEATTVQTSFLGDNDLCRTDCVK</sequence>
<dbReference type="InterPro" id="IPR032675">
    <property type="entry name" value="LRR_dom_sf"/>
</dbReference>